<comment type="caution">
    <text evidence="2">The sequence shown here is derived from an EMBL/GenBank/DDBJ whole genome shotgun (WGS) entry which is preliminary data.</text>
</comment>
<evidence type="ECO:0000313" key="2">
    <source>
        <dbReference type="EMBL" id="GFY63074.1"/>
    </source>
</evidence>
<feature type="compositionally biased region" description="Basic and acidic residues" evidence="1">
    <location>
        <begin position="147"/>
        <end position="170"/>
    </location>
</feature>
<dbReference type="Proteomes" id="UP000886998">
    <property type="component" value="Unassembled WGS sequence"/>
</dbReference>
<reference evidence="2" key="1">
    <citation type="submission" date="2020-08" db="EMBL/GenBank/DDBJ databases">
        <title>Multicomponent nature underlies the extraordinary mechanical properties of spider dragline silk.</title>
        <authorList>
            <person name="Kono N."/>
            <person name="Nakamura H."/>
            <person name="Mori M."/>
            <person name="Yoshida Y."/>
            <person name="Ohtoshi R."/>
            <person name="Malay A.D."/>
            <person name="Moran D.A.P."/>
            <person name="Tomita M."/>
            <person name="Numata K."/>
            <person name="Arakawa K."/>
        </authorList>
    </citation>
    <scope>NUCLEOTIDE SEQUENCE</scope>
</reference>
<feature type="region of interest" description="Disordered" evidence="1">
    <location>
        <begin position="147"/>
        <end position="208"/>
    </location>
</feature>
<dbReference type="AlphaFoldDB" id="A0A8X6Y519"/>
<organism evidence="2 3">
    <name type="scientific">Trichonephila inaurata madagascariensis</name>
    <dbReference type="NCBI Taxonomy" id="2747483"/>
    <lineage>
        <taxon>Eukaryota</taxon>
        <taxon>Metazoa</taxon>
        <taxon>Ecdysozoa</taxon>
        <taxon>Arthropoda</taxon>
        <taxon>Chelicerata</taxon>
        <taxon>Arachnida</taxon>
        <taxon>Araneae</taxon>
        <taxon>Araneomorphae</taxon>
        <taxon>Entelegynae</taxon>
        <taxon>Araneoidea</taxon>
        <taxon>Nephilidae</taxon>
        <taxon>Trichonephila</taxon>
        <taxon>Trichonephila inaurata</taxon>
    </lineage>
</organism>
<sequence>MRHTPLRLHNAGHNGREYLNFTAPPQLHGPSALYNDRRIHRAKSVEQWLECGRKSAARTAFFIAERHAAFGLIAFSQSNLCLNGQRSESERKKKRLIRTFRHNGKIRIQFESLSSSSPTAHLSLTNLHVIFLRLRRRKGWGGTAMGVEERKSDLPESEKRERSRVNEAHVSRSLHHCLVPEVPKDPRSSRTPDAPPPGRANGLRRRKGERYHPVLTGISWREKIPDLICRMPPEKPVYYLH</sequence>
<name>A0A8X6Y519_9ARAC</name>
<keyword evidence="3" id="KW-1185">Reference proteome</keyword>
<accession>A0A8X6Y519</accession>
<evidence type="ECO:0000313" key="3">
    <source>
        <dbReference type="Proteomes" id="UP000886998"/>
    </source>
</evidence>
<gene>
    <name evidence="2" type="ORF">TNIN_129251</name>
</gene>
<protein>
    <submittedName>
        <fullName evidence="2">Uncharacterized protein</fullName>
    </submittedName>
</protein>
<proteinExistence type="predicted"/>
<dbReference type="EMBL" id="BMAV01014598">
    <property type="protein sequence ID" value="GFY63074.1"/>
    <property type="molecule type" value="Genomic_DNA"/>
</dbReference>
<evidence type="ECO:0000256" key="1">
    <source>
        <dbReference type="SAM" id="MobiDB-lite"/>
    </source>
</evidence>